<feature type="transmembrane region" description="Helical" evidence="11">
    <location>
        <begin position="288"/>
        <end position="308"/>
    </location>
</feature>
<keyword evidence="11" id="KW-1133">Transmembrane helix</keyword>
<feature type="compositionally biased region" description="Basic residues" evidence="10">
    <location>
        <begin position="36"/>
        <end position="52"/>
    </location>
</feature>
<dbReference type="GO" id="GO:0000155">
    <property type="term" value="F:phosphorelay sensor kinase activity"/>
    <property type="evidence" value="ECO:0007669"/>
    <property type="project" value="InterPro"/>
</dbReference>
<feature type="transmembrane region" description="Helical" evidence="11">
    <location>
        <begin position="390"/>
        <end position="413"/>
    </location>
</feature>
<dbReference type="PROSITE" id="PS50109">
    <property type="entry name" value="HIS_KIN"/>
    <property type="match status" value="1"/>
</dbReference>
<dbReference type="KEGG" id="bte:BTH_I2882"/>
<comment type="catalytic activity">
    <reaction evidence="1">
        <text>ATP + protein L-histidine = ADP + protein N-phospho-L-histidine.</text>
        <dbReference type="EC" id="2.7.13.3"/>
    </reaction>
</comment>
<dbReference type="InterPro" id="IPR011712">
    <property type="entry name" value="Sig_transdc_His_kin_sub3_dim/P"/>
</dbReference>
<name>Q2SUK5_BURTA</name>
<reference evidence="13 14" key="1">
    <citation type="journal article" date="2005" name="BMC Genomics">
        <title>Bacterial genome adaptation to niches: divergence of the potential virulence genes in three Burkholderia species of different survival strategies.</title>
        <authorList>
            <person name="Kim H.S."/>
            <person name="Schell M.A."/>
            <person name="Yu Y."/>
            <person name="Ulrich R.L."/>
            <person name="Sarria S.H."/>
            <person name="Nierman W.C."/>
            <person name="DeShazer D."/>
        </authorList>
    </citation>
    <scope>NUCLEOTIDE SEQUENCE [LARGE SCALE GENOMIC DNA]</scope>
    <source>
        <strain evidence="14">ATCC 700388 / DSM 13276 / CCUG 48851 / CIP 106301 / E264</strain>
    </source>
</reference>
<keyword evidence="9" id="KW-0175">Coiled coil</keyword>
<keyword evidence="11" id="KW-0472">Membrane</keyword>
<evidence type="ECO:0000256" key="2">
    <source>
        <dbReference type="ARBA" id="ARBA00012438"/>
    </source>
</evidence>
<dbReference type="HOGENOM" id="CLU_022239_0_0_4"/>
<keyword evidence="8" id="KW-0902">Two-component regulatory system</keyword>
<dbReference type="Pfam" id="PF17158">
    <property type="entry name" value="MASE4"/>
    <property type="match status" value="1"/>
</dbReference>
<feature type="transmembrane region" description="Helical" evidence="11">
    <location>
        <begin position="249"/>
        <end position="268"/>
    </location>
</feature>
<dbReference type="GO" id="GO:0046983">
    <property type="term" value="F:protein dimerization activity"/>
    <property type="evidence" value="ECO:0007669"/>
    <property type="project" value="InterPro"/>
</dbReference>
<evidence type="ECO:0000313" key="13">
    <source>
        <dbReference type="EMBL" id="ABC39431.1"/>
    </source>
</evidence>
<feature type="transmembrane region" description="Helical" evidence="11">
    <location>
        <begin position="363"/>
        <end position="383"/>
    </location>
</feature>
<keyword evidence="7" id="KW-0067">ATP-binding</keyword>
<dbReference type="InterPro" id="IPR003594">
    <property type="entry name" value="HATPase_dom"/>
</dbReference>
<keyword evidence="6" id="KW-0418">Kinase</keyword>
<evidence type="ECO:0000256" key="10">
    <source>
        <dbReference type="SAM" id="MobiDB-lite"/>
    </source>
</evidence>
<feature type="coiled-coil region" evidence="9">
    <location>
        <begin position="461"/>
        <end position="523"/>
    </location>
</feature>
<accession>Q2SUK5</accession>
<dbReference type="GO" id="GO:0016020">
    <property type="term" value="C:membrane"/>
    <property type="evidence" value="ECO:0007669"/>
    <property type="project" value="InterPro"/>
</dbReference>
<proteinExistence type="predicted"/>
<dbReference type="InterPro" id="IPR050482">
    <property type="entry name" value="Sensor_HK_TwoCompSys"/>
</dbReference>
<dbReference type="InterPro" id="IPR033424">
    <property type="entry name" value="MASE4"/>
</dbReference>
<feature type="transmembrane region" description="Helical" evidence="11">
    <location>
        <begin position="419"/>
        <end position="441"/>
    </location>
</feature>
<dbReference type="PANTHER" id="PTHR24421">
    <property type="entry name" value="NITRATE/NITRITE SENSOR PROTEIN NARX-RELATED"/>
    <property type="match status" value="1"/>
</dbReference>
<evidence type="ECO:0000256" key="11">
    <source>
        <dbReference type="SAM" id="Phobius"/>
    </source>
</evidence>
<dbReference type="Gene3D" id="3.30.565.10">
    <property type="entry name" value="Histidine kinase-like ATPase, C-terminal domain"/>
    <property type="match status" value="1"/>
</dbReference>
<keyword evidence="4" id="KW-0808">Transferase</keyword>
<evidence type="ECO:0000256" key="5">
    <source>
        <dbReference type="ARBA" id="ARBA00022741"/>
    </source>
</evidence>
<dbReference type="InterPro" id="IPR005467">
    <property type="entry name" value="His_kinase_dom"/>
</dbReference>
<keyword evidence="14" id="KW-1185">Reference proteome</keyword>
<organism evidence="13 14">
    <name type="scientific">Burkholderia thailandensis (strain ATCC 700388 / DSM 13276 / CCUG 48851 / CIP 106301 / E264)</name>
    <dbReference type="NCBI Taxonomy" id="271848"/>
    <lineage>
        <taxon>Bacteria</taxon>
        <taxon>Pseudomonadati</taxon>
        <taxon>Pseudomonadota</taxon>
        <taxon>Betaproteobacteria</taxon>
        <taxon>Burkholderiales</taxon>
        <taxon>Burkholderiaceae</taxon>
        <taxon>Burkholderia</taxon>
        <taxon>pseudomallei group</taxon>
    </lineage>
</organism>
<keyword evidence="5" id="KW-0547">Nucleotide-binding</keyword>
<dbReference type="Gene3D" id="1.20.5.1930">
    <property type="match status" value="1"/>
</dbReference>
<evidence type="ECO:0000256" key="6">
    <source>
        <dbReference type="ARBA" id="ARBA00022777"/>
    </source>
</evidence>
<feature type="transmembrane region" description="Helical" evidence="11">
    <location>
        <begin position="215"/>
        <end position="237"/>
    </location>
</feature>
<keyword evidence="3" id="KW-0597">Phosphoprotein</keyword>
<dbReference type="Proteomes" id="UP000001930">
    <property type="component" value="Chromosome I"/>
</dbReference>
<evidence type="ECO:0000256" key="4">
    <source>
        <dbReference type="ARBA" id="ARBA00022679"/>
    </source>
</evidence>
<dbReference type="Pfam" id="PF07730">
    <property type="entry name" value="HisKA_3"/>
    <property type="match status" value="1"/>
</dbReference>
<dbReference type="CDD" id="cd16917">
    <property type="entry name" value="HATPase_UhpB-NarQ-NarX-like"/>
    <property type="match status" value="1"/>
</dbReference>
<evidence type="ECO:0000256" key="1">
    <source>
        <dbReference type="ARBA" id="ARBA00000085"/>
    </source>
</evidence>
<evidence type="ECO:0000256" key="8">
    <source>
        <dbReference type="ARBA" id="ARBA00023012"/>
    </source>
</evidence>
<evidence type="ECO:0000256" key="3">
    <source>
        <dbReference type="ARBA" id="ARBA00022553"/>
    </source>
</evidence>
<dbReference type="InterPro" id="IPR036890">
    <property type="entry name" value="HATPase_C_sf"/>
</dbReference>
<gene>
    <name evidence="13" type="ordered locus">BTH_I2882</name>
</gene>
<dbReference type="SUPFAM" id="SSF55874">
    <property type="entry name" value="ATPase domain of HSP90 chaperone/DNA topoisomerase II/histidine kinase"/>
    <property type="match status" value="1"/>
</dbReference>
<feature type="transmembrane region" description="Helical" evidence="11">
    <location>
        <begin position="320"/>
        <end position="343"/>
    </location>
</feature>
<evidence type="ECO:0000313" key="14">
    <source>
        <dbReference type="Proteomes" id="UP000001930"/>
    </source>
</evidence>
<evidence type="ECO:0000256" key="9">
    <source>
        <dbReference type="SAM" id="Coils"/>
    </source>
</evidence>
<dbReference type="AlphaFoldDB" id="Q2SUK5"/>
<dbReference type="PANTHER" id="PTHR24421:SF10">
    <property type="entry name" value="NITRATE_NITRITE SENSOR PROTEIN NARQ"/>
    <property type="match status" value="1"/>
</dbReference>
<dbReference type="Pfam" id="PF02518">
    <property type="entry name" value="HATPase_c"/>
    <property type="match status" value="1"/>
</dbReference>
<dbReference type="EMBL" id="CP000086">
    <property type="protein sequence ID" value="ABC39431.1"/>
    <property type="molecule type" value="Genomic_DNA"/>
</dbReference>
<feature type="domain" description="Histidine kinase" evidence="12">
    <location>
        <begin position="534"/>
        <end position="726"/>
    </location>
</feature>
<protein>
    <recommendedName>
        <fullName evidence="2">histidine kinase</fullName>
        <ecNumber evidence="2">2.7.13.3</ecNumber>
    </recommendedName>
</protein>
<keyword evidence="11" id="KW-0812">Transmembrane</keyword>
<dbReference type="EC" id="2.7.13.3" evidence="2"/>
<dbReference type="GO" id="GO:0005524">
    <property type="term" value="F:ATP binding"/>
    <property type="evidence" value="ECO:0007669"/>
    <property type="project" value="UniProtKB-KW"/>
</dbReference>
<evidence type="ECO:0000256" key="7">
    <source>
        <dbReference type="ARBA" id="ARBA00022840"/>
    </source>
</evidence>
<feature type="region of interest" description="Disordered" evidence="10">
    <location>
        <begin position="36"/>
        <end position="108"/>
    </location>
</feature>
<sequence length="740" mass="82235">MRAIAPRFPAFSPWAVLEARRGRHVGIGASTRAFLRRRRRRRRRRRPRRASRNRCVDTCDASAAARSNVRRPKHSRQPTAGGARPASSKARAHLPNTAGRQPATGSAPRFRCCAATARPSLRAACARDPDTPPLFTKQDRFHNRCAVRERAACPSVQACRMRRTGMGELADESRIFLSTLQPERRERRLAMTAVALSVVLFATLAPFVRIQMPQVWAFIPIYQSAIVICDLITAGLLLGQFGILRTTSLVVLAGGYLFTAFMASVHMLTFPGLFLPSGLLDAGPQTTAWLYMFWHSGFPLCVALYTLVSRRERGAPLYTGRLAFPVGVCIGTALVATGVFAALATSGRELLPAIMDNHHYTPLMRGVVTTVWLMTLGALILLASRRPHSVLDLWLIVVLCAWLLDIALSAVLNHGRFDLGFYAGRIYGLVASSFVLLALLLENGKLYARTVHALQGERIERRRVQEKTVRLNEANELLEQRVAERTSELQTANDELRREIVERERAEEALARSREELREIAAISSTAREQERGRIARELHDELAQTLAMLRLDLERVSTTGNELAGRFTEMRGLLDGAVAATRRIASDLRPLMLDDLGLVPAIQWLVQAFQQRHGIGCTLIVDPPELDLVEPQASTTFRILQESLTNVGRHARASHVDIRLIADDREVMLSVRDNGVGFDTENPRKPNSFGLVGLRERAYLVQGTLSVQTAPGRGTAIEVHIPLVRPHELTVLQSGELRE</sequence>
<evidence type="ECO:0000259" key="12">
    <source>
        <dbReference type="PROSITE" id="PS50109"/>
    </source>
</evidence>
<feature type="transmembrane region" description="Helical" evidence="11">
    <location>
        <begin position="189"/>
        <end position="209"/>
    </location>
</feature>